<dbReference type="PANTHER" id="PTHR43300">
    <property type="entry name" value="ACETYLTRANSFERASE"/>
    <property type="match status" value="1"/>
</dbReference>
<dbReference type="eggNOG" id="COG0110">
    <property type="taxonomic scope" value="Bacteria"/>
</dbReference>
<comment type="similarity">
    <text evidence="1">Belongs to the transferase hexapeptide repeat family.</text>
</comment>
<dbReference type="RefSeq" id="WP_037496325.1">
    <property type="nucleotide sequence ID" value="NZ_JJMU01000016.1"/>
</dbReference>
<comment type="caution">
    <text evidence="2">The sequence shown here is derived from an EMBL/GenBank/DDBJ whole genome shotgun (WGS) entry which is preliminary data.</text>
</comment>
<evidence type="ECO:0000313" key="2">
    <source>
        <dbReference type="EMBL" id="KGE15173.1"/>
    </source>
</evidence>
<dbReference type="Proteomes" id="UP000031802">
    <property type="component" value="Unassembled WGS sequence"/>
</dbReference>
<dbReference type="STRING" id="1229276.DI53_1091"/>
<gene>
    <name evidence="2" type="ORF">DI53_1091</name>
</gene>
<dbReference type="PATRIC" id="fig|1229276.3.peg.1128"/>
<name>A0A0B8T4S2_9SPHI</name>
<dbReference type="AlphaFoldDB" id="A0A0B8T4S2"/>
<keyword evidence="3" id="KW-1185">Reference proteome</keyword>
<dbReference type="SUPFAM" id="SSF51161">
    <property type="entry name" value="Trimeric LpxA-like enzymes"/>
    <property type="match status" value="1"/>
</dbReference>
<dbReference type="PANTHER" id="PTHR43300:SF7">
    <property type="entry name" value="UDP-N-ACETYLBACILLOSAMINE N-ACETYLTRANSFERASE"/>
    <property type="match status" value="1"/>
</dbReference>
<dbReference type="InterPro" id="IPR050179">
    <property type="entry name" value="Trans_hexapeptide_repeat"/>
</dbReference>
<protein>
    <submittedName>
        <fullName evidence="2">Transferase hexapeptide repeat protein</fullName>
    </submittedName>
</protein>
<proteinExistence type="inferred from homology"/>
<sequence>MAIYVYGATAQAKMTIDLIERLDIAVSGCIDKSLLLDSVLDYTVELNHRHNPEADYVLAIRNAGLRKRTFEDLSGGNFPVLVDPDAYISKHTEIEAGTVIFAKAVVMPDVQIGQQVLIDSGAVIHSNTIVEDFVNIGAGVHIGSNVLVNEGVEIGANSVIDNEVTLEADLVIPPNSHITA</sequence>
<dbReference type="OrthoDB" id="9794407at2"/>
<dbReference type="Gene3D" id="2.160.10.10">
    <property type="entry name" value="Hexapeptide repeat proteins"/>
    <property type="match status" value="1"/>
</dbReference>
<dbReference type="InterPro" id="IPR011004">
    <property type="entry name" value="Trimer_LpxA-like_sf"/>
</dbReference>
<keyword evidence="2" id="KW-0808">Transferase</keyword>
<dbReference type="EMBL" id="JJMU01000016">
    <property type="protein sequence ID" value="KGE15173.1"/>
    <property type="molecule type" value="Genomic_DNA"/>
</dbReference>
<accession>A0A0B8T4S2</accession>
<evidence type="ECO:0000313" key="3">
    <source>
        <dbReference type="Proteomes" id="UP000031802"/>
    </source>
</evidence>
<evidence type="ECO:0000256" key="1">
    <source>
        <dbReference type="ARBA" id="ARBA00007274"/>
    </source>
</evidence>
<dbReference type="Gene3D" id="3.40.50.20">
    <property type="match status" value="1"/>
</dbReference>
<dbReference type="GO" id="GO:0016740">
    <property type="term" value="F:transferase activity"/>
    <property type="evidence" value="ECO:0007669"/>
    <property type="project" value="UniProtKB-KW"/>
</dbReference>
<reference evidence="3" key="1">
    <citation type="submission" date="2014-04" db="EMBL/GenBank/DDBJ databases">
        <title>Whole-Genome optical mapping and complete genome sequence of Sphingobacterium deserti sp. nov., a new spaces isolated from desert in the west of China.</title>
        <authorList>
            <person name="Teng C."/>
            <person name="Zhou Z."/>
            <person name="Li X."/>
            <person name="Chen M."/>
            <person name="Lin M."/>
            <person name="Wang L."/>
            <person name="Su S."/>
            <person name="Zhang C."/>
            <person name="Zhang W."/>
        </authorList>
    </citation>
    <scope>NUCLEOTIDE SEQUENCE [LARGE SCALE GENOMIC DNA]</scope>
    <source>
        <strain evidence="3">ACCC05744</strain>
    </source>
</reference>
<organism evidence="2 3">
    <name type="scientific">Sphingobacterium deserti</name>
    <dbReference type="NCBI Taxonomy" id="1229276"/>
    <lineage>
        <taxon>Bacteria</taxon>
        <taxon>Pseudomonadati</taxon>
        <taxon>Bacteroidota</taxon>
        <taxon>Sphingobacteriia</taxon>
        <taxon>Sphingobacteriales</taxon>
        <taxon>Sphingobacteriaceae</taxon>
        <taxon>Sphingobacterium</taxon>
    </lineage>
</organism>
<reference evidence="2 3" key="2">
    <citation type="journal article" date="2015" name="PLoS ONE">
        <title>Whole-Genome Optical Mapping and Finished Genome Sequence of Sphingobacterium deserti sp. nov., a New Species Isolated from the Western Desert of China.</title>
        <authorList>
            <person name="Teng C."/>
            <person name="Zhou Z."/>
            <person name="Molnar I."/>
            <person name="Li X."/>
            <person name="Tang R."/>
            <person name="Chen M."/>
            <person name="Wang L."/>
            <person name="Su S."/>
            <person name="Zhang W."/>
            <person name="Lin M."/>
        </authorList>
    </citation>
    <scope>NUCLEOTIDE SEQUENCE [LARGE SCALE GENOMIC DNA]</scope>
    <source>
        <strain evidence="3">ACCC05744</strain>
    </source>
</reference>